<dbReference type="Gramene" id="mRNA:HanXRQr2_Chr07g0296151">
    <property type="protein sequence ID" value="mRNA:HanXRQr2_Chr07g0296151"/>
    <property type="gene ID" value="HanXRQr2_Chr07g0296151"/>
</dbReference>
<keyword evidence="3" id="KW-1185">Reference proteome</keyword>
<dbReference type="EMBL" id="CM007905">
    <property type="protein sequence ID" value="OTF91316.1"/>
    <property type="molecule type" value="Genomic_DNA"/>
</dbReference>
<organism evidence="2 3">
    <name type="scientific">Helianthus annuus</name>
    <name type="common">Common sunflower</name>
    <dbReference type="NCBI Taxonomy" id="4232"/>
    <lineage>
        <taxon>Eukaryota</taxon>
        <taxon>Viridiplantae</taxon>
        <taxon>Streptophyta</taxon>
        <taxon>Embryophyta</taxon>
        <taxon>Tracheophyta</taxon>
        <taxon>Spermatophyta</taxon>
        <taxon>Magnoliopsida</taxon>
        <taxon>eudicotyledons</taxon>
        <taxon>Gunneridae</taxon>
        <taxon>Pentapetalae</taxon>
        <taxon>asterids</taxon>
        <taxon>campanulids</taxon>
        <taxon>Asterales</taxon>
        <taxon>Asteraceae</taxon>
        <taxon>Asteroideae</taxon>
        <taxon>Heliantheae alliance</taxon>
        <taxon>Heliantheae</taxon>
        <taxon>Helianthus</taxon>
    </lineage>
</organism>
<reference evidence="1 3" key="1">
    <citation type="journal article" date="2017" name="Nature">
        <title>The sunflower genome provides insights into oil metabolism, flowering and Asterid evolution.</title>
        <authorList>
            <person name="Badouin H."/>
            <person name="Gouzy J."/>
            <person name="Grassa C.J."/>
            <person name="Murat F."/>
            <person name="Staton S.E."/>
            <person name="Cottret L."/>
            <person name="Lelandais-Briere C."/>
            <person name="Owens G.L."/>
            <person name="Carrere S."/>
            <person name="Mayjonade B."/>
            <person name="Legrand L."/>
            <person name="Gill N."/>
            <person name="Kane N.C."/>
            <person name="Bowers J.E."/>
            <person name="Hubner S."/>
            <person name="Bellec A."/>
            <person name="Berard A."/>
            <person name="Berges H."/>
            <person name="Blanchet N."/>
            <person name="Boniface M.C."/>
            <person name="Brunel D."/>
            <person name="Catrice O."/>
            <person name="Chaidir N."/>
            <person name="Claudel C."/>
            <person name="Donnadieu C."/>
            <person name="Faraut T."/>
            <person name="Fievet G."/>
            <person name="Helmstetter N."/>
            <person name="King M."/>
            <person name="Knapp S.J."/>
            <person name="Lai Z."/>
            <person name="Le Paslier M.C."/>
            <person name="Lippi Y."/>
            <person name="Lorenzon L."/>
            <person name="Mandel J.R."/>
            <person name="Marage G."/>
            <person name="Marchand G."/>
            <person name="Marquand E."/>
            <person name="Bret-Mestries E."/>
            <person name="Morien E."/>
            <person name="Nambeesan S."/>
            <person name="Nguyen T."/>
            <person name="Pegot-Espagnet P."/>
            <person name="Pouilly N."/>
            <person name="Raftis F."/>
            <person name="Sallet E."/>
            <person name="Schiex T."/>
            <person name="Thomas J."/>
            <person name="Vandecasteele C."/>
            <person name="Vares D."/>
            <person name="Vear F."/>
            <person name="Vautrin S."/>
            <person name="Crespi M."/>
            <person name="Mangin B."/>
            <person name="Burke J.M."/>
            <person name="Salse J."/>
            <person name="Munos S."/>
            <person name="Vincourt P."/>
            <person name="Rieseberg L.H."/>
            <person name="Langlade N.B."/>
        </authorList>
    </citation>
    <scope>NUCLEOTIDE SEQUENCE [LARGE SCALE GENOMIC DNA]</scope>
    <source>
        <strain evidence="3">cv. SF193</strain>
        <tissue evidence="1">Leaves</tissue>
    </source>
</reference>
<name>A0A251RZK3_HELAN</name>
<dbReference type="Proteomes" id="UP000215914">
    <property type="component" value="Chromosome 16"/>
</dbReference>
<evidence type="ECO:0000313" key="3">
    <source>
        <dbReference type="Proteomes" id="UP000215914"/>
    </source>
</evidence>
<gene>
    <name evidence="2" type="ORF">HannXRQ_Chr16g0509401</name>
    <name evidence="1" type="ORF">HanXRQr2_Chr07g0296151</name>
</gene>
<reference evidence="2" key="2">
    <citation type="submission" date="2017-02" db="EMBL/GenBank/DDBJ databases">
        <title>Sunflower complete genome.</title>
        <authorList>
            <person name="Langlade N."/>
            <person name="Munos S."/>
        </authorList>
    </citation>
    <scope>NUCLEOTIDE SEQUENCE [LARGE SCALE GENOMIC DNA]</scope>
    <source>
        <tissue evidence="2">Leaves</tissue>
    </source>
</reference>
<proteinExistence type="predicted"/>
<dbReference type="InParanoid" id="A0A251RZK3"/>
<accession>A0A251RZK3</accession>
<evidence type="ECO:0000313" key="1">
    <source>
        <dbReference type="EMBL" id="KAF5798716.1"/>
    </source>
</evidence>
<reference evidence="1" key="3">
    <citation type="submission" date="2020-06" db="EMBL/GenBank/DDBJ databases">
        <title>Helianthus annuus Genome sequencing and assembly Release 2.</title>
        <authorList>
            <person name="Gouzy J."/>
            <person name="Langlade N."/>
            <person name="Munos S."/>
        </authorList>
    </citation>
    <scope>NUCLEOTIDE SEQUENCE</scope>
    <source>
        <tissue evidence="1">Leaves</tissue>
    </source>
</reference>
<evidence type="ECO:0000313" key="2">
    <source>
        <dbReference type="EMBL" id="OTF91316.1"/>
    </source>
</evidence>
<sequence>MDTAHRAIQHMFCSVRSSILTRTTCIPPFAQSLLMPPLVAPSPPRSSNMQEATQVIYYRELMNFYLELYLNSYWRANEDSGLNATGLKFESDPNRVLPQ</sequence>
<dbReference type="EMBL" id="MNCJ02000322">
    <property type="protein sequence ID" value="KAF5798716.1"/>
    <property type="molecule type" value="Genomic_DNA"/>
</dbReference>
<protein>
    <submittedName>
        <fullName evidence="2">Uncharacterized protein</fullName>
    </submittedName>
</protein>
<dbReference type="AlphaFoldDB" id="A0A251RZK3"/>